<reference evidence="2" key="1">
    <citation type="journal article" date="2004" name="Appl. Environ. Microbiol.">
        <title>Long-chain N-acyltyrosine synthases from environmental DNA.</title>
        <authorList>
            <person name="Brady S.F."/>
            <person name="Chao C.J."/>
            <person name="Clardy J."/>
        </authorList>
    </citation>
    <scope>NUCLEOTIDE SEQUENCE</scope>
</reference>
<organism evidence="2">
    <name type="scientific">uncultured bacterium CSL144</name>
    <dbReference type="NCBI Taxonomy" id="1091570"/>
    <lineage>
        <taxon>Bacteria</taxon>
        <taxon>environmental samples</taxon>
    </lineage>
</organism>
<dbReference type="AlphaFoldDB" id="G4WVP1"/>
<dbReference type="InterPro" id="IPR037401">
    <property type="entry name" value="SnoaL-like"/>
</dbReference>
<evidence type="ECO:0000313" key="2">
    <source>
        <dbReference type="EMBL" id="AEQ20493.1"/>
    </source>
</evidence>
<sequence>MKTAKDLMLGYIAGTADQAGALFADNGTLELPYLASIGLLPILKGPKEITKFLSFLHGTLYPGFSFEDVTIHIDTRDQVFANYHINHKSGISGKKVQQQFFGHLEAKDGEIARLREAIDVVVAAEAIYPDGLADVPAKRS</sequence>
<protein>
    <submittedName>
        <fullName evidence="2">Putative ketosteroid isomerase-related protein</fullName>
    </submittedName>
</protein>
<proteinExistence type="predicted"/>
<feature type="domain" description="SnoaL-like" evidence="1">
    <location>
        <begin position="13"/>
        <end position="113"/>
    </location>
</feature>
<reference evidence="2" key="2">
    <citation type="journal article" date="2011" name="J. Bacteriol.">
        <title>Long-chain N-acyl amino acid synthases are linked to the putative PEP-CTERM/exosortase protein-sorting system in Gram-negative bacteria.</title>
        <authorList>
            <person name="Craig J.W."/>
            <person name="Cherry M.A."/>
            <person name="Brady S.F."/>
        </authorList>
    </citation>
    <scope>NUCLEOTIDE SEQUENCE</scope>
</reference>
<dbReference type="Pfam" id="PF12680">
    <property type="entry name" value="SnoaL_2"/>
    <property type="match status" value="1"/>
</dbReference>
<dbReference type="GO" id="GO:0016853">
    <property type="term" value="F:isomerase activity"/>
    <property type="evidence" value="ECO:0007669"/>
    <property type="project" value="UniProtKB-KW"/>
</dbReference>
<evidence type="ECO:0000259" key="1">
    <source>
        <dbReference type="Pfam" id="PF12680"/>
    </source>
</evidence>
<dbReference type="InterPro" id="IPR032710">
    <property type="entry name" value="NTF2-like_dom_sf"/>
</dbReference>
<dbReference type="SUPFAM" id="SSF54427">
    <property type="entry name" value="NTF2-like"/>
    <property type="match status" value="1"/>
</dbReference>
<name>G4WVP1_9BACT</name>
<accession>G4WVP1</accession>
<dbReference type="Gene3D" id="3.10.450.50">
    <property type="match status" value="1"/>
</dbReference>
<dbReference type="EMBL" id="JF429412">
    <property type="protein sequence ID" value="AEQ20493.1"/>
    <property type="molecule type" value="Genomic_DNA"/>
</dbReference>
<keyword evidence="2" id="KW-0413">Isomerase</keyword>